<dbReference type="InterPro" id="IPR037524">
    <property type="entry name" value="PA14/GLEYA"/>
</dbReference>
<evidence type="ECO:0000313" key="3">
    <source>
        <dbReference type="Proteomes" id="UP000001307"/>
    </source>
</evidence>
<gene>
    <name evidence="2" type="ORF">GSOID_T00007952001</name>
</gene>
<sequence>MLFPKPENIAFFLFAFLVSGYYGSSVEGIYPIYGGSGILTIYGKNLPKIEDAVFRSETLEDVKCKIFSRGRNEVKCNVQSWPSAGRYQLVVDDVVEDVTFWADENEEEEGGFRLEEEVVVASVSGNCQNNRPVIDLVRPARISRQAGVLITIEGCNLAQKRAPISDAELEGMSEPSKKLARATQYDQTQYAVTFNSGRDEVRCNVIRYYTTDSQIVCTTEEFPSDGSYFLKVFTNGREIGENGFGKPCRICKVQALSNFVPLIKEIEPANYGSNGDVITIKGRIFTDAYLQDRCALNEDEECSQTGSVEEGENYMRSQPKFVDALGRDVGICELDELDDSPSIALTSFNDGFIRCRIKTSFVGNVNVTFATTFNGESTSRVDLFTPVGKNVQIFNFQLTPRVDGISQRSGGLVGGNMITIAGGPFNEEVTSVTIGGQKAMITDINKESIVLAAPEAPSHNQCGYPGQKGFTAKVWDIAQSDVWDHLIRTPSLVDVESSMYEQNEMEFTVHLEGVFVPKETGAYSFQVSASDQGRLFVSTDACSSNAELVSLIKGSESPRDFFGSFKQGIMSKIFLKVGEPIYLRAEAIHSKFSRGFVNIGALFHSADGEKQATFEYEYETQEIEIKDFAQQEVQDISFDQSSPDKIQFLDVDHDVLRAFDREERRVVLYVYSAFNERVYQIFDDLDFHNSTVSQLRSIARVKKQLNSAFFLTMFIHSLKVSRETGLPISIFRLVTSSGIELFDNFLFNRYFELQRGCTLRLDIWDGWKNLLNYALDGQVKSRFLFSLSKIEKLAKYQAKVGLYIAAHLGLTDLAEQLTSKKSSTAVNPGEGIGLHPAREWCKNPTDHLECGKASIHVAAQRGNLHIIKIFVANNISCLFAPDWSDAKAWNYALRFKQKSCAKYLLAKCFGKVQYGKGLNASQVSISVAVKMRLWLQRSRERLIINKRFASNAVISKSLSQLQMSGSAVAIDGPRYMNNMRSDAKDRMMYLSVDELQRRRYWKTGNEKEVARFQKVARRYSVFQLNSSEKKRESCTPRFREKKFSKSTAGPLKKTVSVQNVFLTQLGGEIEKEAESPLIPESLPIATASERDEKIPLPASFSSSEPAFMLERSFKKK</sequence>
<evidence type="ECO:0000313" key="2">
    <source>
        <dbReference type="EMBL" id="CBY09396.1"/>
    </source>
</evidence>
<reference evidence="2" key="1">
    <citation type="journal article" date="2010" name="Science">
        <title>Plasticity of animal genome architecture unmasked by rapid evolution of a pelagic tunicate.</title>
        <authorList>
            <person name="Denoeud F."/>
            <person name="Henriet S."/>
            <person name="Mungpakdee S."/>
            <person name="Aury J.M."/>
            <person name="Da Silva C."/>
            <person name="Brinkmann H."/>
            <person name="Mikhaleva J."/>
            <person name="Olsen L.C."/>
            <person name="Jubin C."/>
            <person name="Canestro C."/>
            <person name="Bouquet J.M."/>
            <person name="Danks G."/>
            <person name="Poulain J."/>
            <person name="Campsteijn C."/>
            <person name="Adamski M."/>
            <person name="Cross I."/>
            <person name="Yadetie F."/>
            <person name="Muffato M."/>
            <person name="Louis A."/>
            <person name="Butcher S."/>
            <person name="Tsagkogeorga G."/>
            <person name="Konrad A."/>
            <person name="Singh S."/>
            <person name="Jensen M.F."/>
            <person name="Cong E.H."/>
            <person name="Eikeseth-Otteraa H."/>
            <person name="Noel B."/>
            <person name="Anthouard V."/>
            <person name="Porcel B.M."/>
            <person name="Kachouri-Lafond R."/>
            <person name="Nishino A."/>
            <person name="Ugolini M."/>
            <person name="Chourrout P."/>
            <person name="Nishida H."/>
            <person name="Aasland R."/>
            <person name="Huzurbazar S."/>
            <person name="Westhof E."/>
            <person name="Delsuc F."/>
            <person name="Lehrach H."/>
            <person name="Reinhardt R."/>
            <person name="Weissenbach J."/>
            <person name="Roy S.W."/>
            <person name="Artiguenave F."/>
            <person name="Postlethwait J.H."/>
            <person name="Manak J.R."/>
            <person name="Thompson E.M."/>
            <person name="Jaillon O."/>
            <person name="Du Pasquier L."/>
            <person name="Boudinot P."/>
            <person name="Liberles D.A."/>
            <person name="Volff J.N."/>
            <person name="Philippe H."/>
            <person name="Lenhard B."/>
            <person name="Roest Crollius H."/>
            <person name="Wincker P."/>
            <person name="Chourrout D."/>
        </authorList>
    </citation>
    <scope>NUCLEOTIDE SEQUENCE [LARGE SCALE GENOMIC DNA]</scope>
</reference>
<dbReference type="InterPro" id="IPR042788">
    <property type="entry name" value="ANKUB1"/>
</dbReference>
<dbReference type="SUPFAM" id="SSF81296">
    <property type="entry name" value="E set domains"/>
    <property type="match status" value="1"/>
</dbReference>
<proteinExistence type="predicted"/>
<accession>E4XCS1</accession>
<feature type="domain" description="PA14" evidence="1">
    <location>
        <begin position="465"/>
        <end position="617"/>
    </location>
</feature>
<dbReference type="InParanoid" id="E4XCS1"/>
<dbReference type="PANTHER" id="PTHR46885">
    <property type="entry name" value="PROTEIN ANKUB1"/>
    <property type="match status" value="1"/>
</dbReference>
<dbReference type="Proteomes" id="UP000001307">
    <property type="component" value="Unassembled WGS sequence"/>
</dbReference>
<dbReference type="InterPro" id="IPR036770">
    <property type="entry name" value="Ankyrin_rpt-contain_sf"/>
</dbReference>
<keyword evidence="3" id="KW-1185">Reference proteome</keyword>
<dbReference type="InterPro" id="IPR011658">
    <property type="entry name" value="PA14_dom"/>
</dbReference>
<dbReference type="Gene3D" id="2.60.120.260">
    <property type="entry name" value="Galactose-binding domain-like"/>
    <property type="match status" value="1"/>
</dbReference>
<protein>
    <recommendedName>
        <fullName evidence="1">PA14 domain-containing protein</fullName>
    </recommendedName>
</protein>
<dbReference type="InterPro" id="IPR013783">
    <property type="entry name" value="Ig-like_fold"/>
</dbReference>
<dbReference type="InterPro" id="IPR014756">
    <property type="entry name" value="Ig_E-set"/>
</dbReference>
<dbReference type="AlphaFoldDB" id="E4XCS1"/>
<dbReference type="Pfam" id="PF07691">
    <property type="entry name" value="PA14"/>
    <property type="match status" value="1"/>
</dbReference>
<evidence type="ECO:0000259" key="1">
    <source>
        <dbReference type="PROSITE" id="PS51820"/>
    </source>
</evidence>
<dbReference type="InterPro" id="IPR002909">
    <property type="entry name" value="IPT_dom"/>
</dbReference>
<dbReference type="SUPFAM" id="SSF48403">
    <property type="entry name" value="Ankyrin repeat"/>
    <property type="match status" value="1"/>
</dbReference>
<dbReference type="PROSITE" id="PS51820">
    <property type="entry name" value="PA14"/>
    <property type="match status" value="1"/>
</dbReference>
<dbReference type="CDD" id="cd00603">
    <property type="entry name" value="IPT_PCSR"/>
    <property type="match status" value="1"/>
</dbReference>
<dbReference type="Gene3D" id="2.60.40.10">
    <property type="entry name" value="Immunoglobulins"/>
    <property type="match status" value="2"/>
</dbReference>
<name>E4XCS1_OIKDI</name>
<dbReference type="PANTHER" id="PTHR46885:SF1">
    <property type="entry name" value="PROTEIN ANKUB1"/>
    <property type="match status" value="1"/>
</dbReference>
<dbReference type="SUPFAM" id="SSF56988">
    <property type="entry name" value="Anthrax protective antigen"/>
    <property type="match status" value="1"/>
</dbReference>
<dbReference type="OrthoDB" id="8856820at2759"/>
<organism evidence="2">
    <name type="scientific">Oikopleura dioica</name>
    <name type="common">Tunicate</name>
    <dbReference type="NCBI Taxonomy" id="34765"/>
    <lineage>
        <taxon>Eukaryota</taxon>
        <taxon>Metazoa</taxon>
        <taxon>Chordata</taxon>
        <taxon>Tunicata</taxon>
        <taxon>Appendicularia</taxon>
        <taxon>Copelata</taxon>
        <taxon>Oikopleuridae</taxon>
        <taxon>Oikopleura</taxon>
    </lineage>
</organism>
<dbReference type="EMBL" id="FN653037">
    <property type="protein sequence ID" value="CBY09396.1"/>
    <property type="molecule type" value="Genomic_DNA"/>
</dbReference>
<dbReference type="Pfam" id="PF01833">
    <property type="entry name" value="TIG"/>
    <property type="match status" value="2"/>
</dbReference>